<evidence type="ECO:0000313" key="8">
    <source>
        <dbReference type="EMBL" id="VDO95356.1"/>
    </source>
</evidence>
<keyword evidence="2" id="KW-0963">Cytoplasm</keyword>
<dbReference type="GO" id="GO:0005737">
    <property type="term" value="C:cytoplasm"/>
    <property type="evidence" value="ECO:0007669"/>
    <property type="project" value="UniProtKB-SubCell"/>
</dbReference>
<dbReference type="GO" id="GO:0005886">
    <property type="term" value="C:plasma membrane"/>
    <property type="evidence" value="ECO:0007669"/>
    <property type="project" value="TreeGrafter"/>
</dbReference>
<protein>
    <submittedName>
        <fullName evidence="10">RGS domain-containing protein</fullName>
    </submittedName>
</protein>
<dbReference type="PROSITE" id="PS50841">
    <property type="entry name" value="DIX"/>
    <property type="match status" value="1"/>
</dbReference>
<evidence type="ECO:0000256" key="2">
    <source>
        <dbReference type="ARBA" id="ARBA00022490"/>
    </source>
</evidence>
<reference evidence="10" key="2">
    <citation type="submission" date="2019-09" db="UniProtKB">
        <authorList>
            <consortium name="WormBaseParasite"/>
        </authorList>
    </citation>
    <scope>IDENTIFICATION</scope>
</reference>
<comment type="subcellular location">
    <subcellularLocation>
        <location evidence="1">Cytoplasm</location>
    </subcellularLocation>
</comment>
<dbReference type="GO" id="GO:0008013">
    <property type="term" value="F:beta-catenin binding"/>
    <property type="evidence" value="ECO:0007669"/>
    <property type="project" value="TreeGrafter"/>
</dbReference>
<dbReference type="GO" id="GO:0048468">
    <property type="term" value="P:cell development"/>
    <property type="evidence" value="ECO:0007669"/>
    <property type="project" value="TreeGrafter"/>
</dbReference>
<reference evidence="8 9" key="1">
    <citation type="submission" date="2018-11" db="EMBL/GenBank/DDBJ databases">
        <authorList>
            <consortium name="Pathogen Informatics"/>
        </authorList>
    </citation>
    <scope>NUCLEOTIDE SEQUENCE [LARGE SCALE GENOMIC DNA]</scope>
</reference>
<evidence type="ECO:0000256" key="1">
    <source>
        <dbReference type="ARBA" id="ARBA00004496"/>
    </source>
</evidence>
<sequence length="497" mass="55197">MALDACSIATSVDAVLQDAAALQAFREWIRLDPSRPSDCLALHFAVKGYQAYLARREPSTSSMACSLHRKFISQRTGTCSFLPSSVRKEVSARVHSLSSQQPPYPELFDPIQPFLRKQLTALHAQFIASDSFLAFLARNCSEGSSATTPLDECQLKPYPDPGPTATLAREPARKARGSKDRAYSCGASTSRDTDVTSRAIAVDRERNLFKHTDGSIRHDLPEAREAFASVLIQRLEVISKELDGCDDNTFARDLPRDLATSSFLPSLHDNRILEETTSDEEVEKYVGRIDGTRRRSESSSPVMFNFRHNTSNPYENGFAPPPEEFLPPFPELPAPPVFPVANKSLSYRFSDSSGFCSSESAYFSDRSFGGKKMSFEFRTNQMGSNSISRSRHPTIAMQDVFGTLHCRTTSSPQMTLVLRENGQPPMVAKIPSAVITLAKFRRTFGVSRTSNSRFLFKSTCEDGTSPFQWSLITDDDAIVPLFDGKITAECRHFAESD</sequence>
<feature type="domain" description="DIX" evidence="7">
    <location>
        <begin position="410"/>
        <end position="494"/>
    </location>
</feature>
<dbReference type="GO" id="GO:0032436">
    <property type="term" value="P:positive regulation of proteasomal ubiquitin-dependent protein catabolic process"/>
    <property type="evidence" value="ECO:0007669"/>
    <property type="project" value="TreeGrafter"/>
</dbReference>
<keyword evidence="9" id="KW-1185">Reference proteome</keyword>
<keyword evidence="3 4" id="KW-0879">Wnt signaling pathway</keyword>
<dbReference type="InterPro" id="IPR038207">
    <property type="entry name" value="DIX_dom_sf"/>
</dbReference>
<dbReference type="PROSITE" id="PS50132">
    <property type="entry name" value="RGS"/>
    <property type="match status" value="1"/>
</dbReference>
<dbReference type="OrthoDB" id="10007451at2759"/>
<dbReference type="InterPro" id="IPR029071">
    <property type="entry name" value="Ubiquitin-like_domsf"/>
</dbReference>
<evidence type="ECO:0000256" key="5">
    <source>
        <dbReference type="SAM" id="MobiDB-lite"/>
    </source>
</evidence>
<dbReference type="Pfam" id="PF00615">
    <property type="entry name" value="RGS"/>
    <property type="match status" value="1"/>
</dbReference>
<dbReference type="GO" id="GO:0019901">
    <property type="term" value="F:protein kinase binding"/>
    <property type="evidence" value="ECO:0007669"/>
    <property type="project" value="TreeGrafter"/>
</dbReference>
<evidence type="ECO:0000256" key="3">
    <source>
        <dbReference type="ARBA" id="ARBA00022687"/>
    </source>
</evidence>
<feature type="region of interest" description="Disordered" evidence="5">
    <location>
        <begin position="157"/>
        <end position="190"/>
    </location>
</feature>
<evidence type="ECO:0000256" key="4">
    <source>
        <dbReference type="PROSITE-ProRule" id="PRU00069"/>
    </source>
</evidence>
<dbReference type="AlphaFoldDB" id="A0A3P7Z225"/>
<dbReference type="Proteomes" id="UP000050761">
    <property type="component" value="Unassembled WGS sequence"/>
</dbReference>
<dbReference type="Gene3D" id="2.40.240.130">
    <property type="match status" value="1"/>
</dbReference>
<dbReference type="SUPFAM" id="SSF54236">
    <property type="entry name" value="Ubiquitin-like"/>
    <property type="match status" value="1"/>
</dbReference>
<dbReference type="GO" id="GO:0090090">
    <property type="term" value="P:negative regulation of canonical Wnt signaling pathway"/>
    <property type="evidence" value="ECO:0007669"/>
    <property type="project" value="InterPro"/>
</dbReference>
<feature type="compositionally biased region" description="Basic and acidic residues" evidence="5">
    <location>
        <begin position="170"/>
        <end position="182"/>
    </location>
</feature>
<evidence type="ECO:0000313" key="9">
    <source>
        <dbReference type="Proteomes" id="UP000050761"/>
    </source>
</evidence>
<dbReference type="InterPro" id="IPR043581">
    <property type="entry name" value="Axin-like"/>
</dbReference>
<accession>A0A3P7Z225</accession>
<dbReference type="GO" id="GO:0005634">
    <property type="term" value="C:nucleus"/>
    <property type="evidence" value="ECO:0007669"/>
    <property type="project" value="TreeGrafter"/>
</dbReference>
<dbReference type="Pfam" id="PF00778">
    <property type="entry name" value="DIX"/>
    <property type="match status" value="1"/>
</dbReference>
<name>A0A3P7Z225_HELPZ</name>
<dbReference type="InterPro" id="IPR001158">
    <property type="entry name" value="DIX"/>
</dbReference>
<dbReference type="GO" id="GO:0060090">
    <property type="term" value="F:molecular adaptor activity"/>
    <property type="evidence" value="ECO:0007669"/>
    <property type="project" value="TreeGrafter"/>
</dbReference>
<dbReference type="GO" id="GO:0031625">
    <property type="term" value="F:ubiquitin protein ligase binding"/>
    <property type="evidence" value="ECO:0007669"/>
    <property type="project" value="TreeGrafter"/>
</dbReference>
<dbReference type="WBParaSite" id="HPBE_0001322301-mRNA-1">
    <property type="protein sequence ID" value="HPBE_0001322301-mRNA-1"/>
    <property type="gene ID" value="HPBE_0001322301"/>
</dbReference>
<organism evidence="8">
    <name type="scientific">Heligmosomoides polygyrus</name>
    <name type="common">Parasitic roundworm</name>
    <dbReference type="NCBI Taxonomy" id="6339"/>
    <lineage>
        <taxon>Eukaryota</taxon>
        <taxon>Metazoa</taxon>
        <taxon>Ecdysozoa</taxon>
        <taxon>Nematoda</taxon>
        <taxon>Chromadorea</taxon>
        <taxon>Rhabditida</taxon>
        <taxon>Rhabditina</taxon>
        <taxon>Rhabditomorpha</taxon>
        <taxon>Strongyloidea</taxon>
        <taxon>Heligmosomidae</taxon>
        <taxon>Heligmosomoides</taxon>
    </lineage>
</organism>
<dbReference type="GO" id="GO:0030877">
    <property type="term" value="C:beta-catenin destruction complex"/>
    <property type="evidence" value="ECO:0007669"/>
    <property type="project" value="TreeGrafter"/>
</dbReference>
<dbReference type="InterPro" id="IPR036305">
    <property type="entry name" value="RGS_sf"/>
</dbReference>
<dbReference type="SMART" id="SM00315">
    <property type="entry name" value="RGS"/>
    <property type="match status" value="1"/>
</dbReference>
<proteinExistence type="predicted"/>
<dbReference type="InterPro" id="IPR016137">
    <property type="entry name" value="RGS"/>
</dbReference>
<dbReference type="SUPFAM" id="SSF48097">
    <property type="entry name" value="Regulator of G-protein signaling, RGS"/>
    <property type="match status" value="1"/>
</dbReference>
<evidence type="ECO:0000313" key="10">
    <source>
        <dbReference type="WBParaSite" id="HPBE_0001322301-mRNA-1"/>
    </source>
</evidence>
<dbReference type="PANTHER" id="PTHR46102">
    <property type="entry name" value="AXIN"/>
    <property type="match status" value="1"/>
</dbReference>
<dbReference type="PANTHER" id="PTHR46102:SF2">
    <property type="entry name" value="AXIN"/>
    <property type="match status" value="1"/>
</dbReference>
<evidence type="ECO:0000259" key="6">
    <source>
        <dbReference type="PROSITE" id="PS50132"/>
    </source>
</evidence>
<evidence type="ECO:0000259" key="7">
    <source>
        <dbReference type="PROSITE" id="PS50841"/>
    </source>
</evidence>
<dbReference type="EMBL" id="UZAH01027830">
    <property type="protein sequence ID" value="VDO95356.1"/>
    <property type="molecule type" value="Genomic_DNA"/>
</dbReference>
<dbReference type="GO" id="GO:0016055">
    <property type="term" value="P:Wnt signaling pathway"/>
    <property type="evidence" value="ECO:0007669"/>
    <property type="project" value="UniProtKB-KW"/>
</dbReference>
<dbReference type="InterPro" id="IPR044926">
    <property type="entry name" value="RGS_subdomain_2"/>
</dbReference>
<dbReference type="Gene3D" id="1.10.167.10">
    <property type="entry name" value="Regulator of G-protein Signalling 4, domain 2"/>
    <property type="match status" value="1"/>
</dbReference>
<gene>
    <name evidence="8" type="ORF">HPBE_LOCUS13224</name>
</gene>
<feature type="domain" description="RGS" evidence="6">
    <location>
        <begin position="11"/>
        <end position="119"/>
    </location>
</feature>